<dbReference type="RefSeq" id="WP_189646240.1">
    <property type="nucleotide sequence ID" value="NZ_BMRC01000002.1"/>
</dbReference>
<organism evidence="1 2">
    <name type="scientific">Nonomuraea spiralis</name>
    <dbReference type="NCBI Taxonomy" id="46182"/>
    <lineage>
        <taxon>Bacteria</taxon>
        <taxon>Bacillati</taxon>
        <taxon>Actinomycetota</taxon>
        <taxon>Actinomycetes</taxon>
        <taxon>Streptosporangiales</taxon>
        <taxon>Streptosporangiaceae</taxon>
        <taxon>Nonomuraea</taxon>
    </lineage>
</organism>
<accession>A0ABV5IG86</accession>
<reference evidence="1 2" key="1">
    <citation type="submission" date="2024-09" db="EMBL/GenBank/DDBJ databases">
        <authorList>
            <person name="Sun Q."/>
            <person name="Mori K."/>
        </authorList>
    </citation>
    <scope>NUCLEOTIDE SEQUENCE [LARGE SCALE GENOMIC DNA]</scope>
    <source>
        <strain evidence="1 2">CCM 3426</strain>
    </source>
</reference>
<comment type="caution">
    <text evidence="1">The sequence shown here is derived from an EMBL/GenBank/DDBJ whole genome shotgun (WGS) entry which is preliminary data.</text>
</comment>
<dbReference type="Proteomes" id="UP001589647">
    <property type="component" value="Unassembled WGS sequence"/>
</dbReference>
<evidence type="ECO:0000313" key="2">
    <source>
        <dbReference type="Proteomes" id="UP001589647"/>
    </source>
</evidence>
<evidence type="ECO:0000313" key="1">
    <source>
        <dbReference type="EMBL" id="MFB9203103.1"/>
    </source>
</evidence>
<proteinExistence type="predicted"/>
<keyword evidence="2" id="KW-1185">Reference proteome</keyword>
<evidence type="ECO:0008006" key="3">
    <source>
        <dbReference type="Google" id="ProtNLM"/>
    </source>
</evidence>
<protein>
    <recommendedName>
        <fullName evidence="3">C2H2-type domain-containing protein</fullName>
    </recommendedName>
</protein>
<dbReference type="EMBL" id="JBHMEI010000013">
    <property type="protein sequence ID" value="MFB9203103.1"/>
    <property type="molecule type" value="Genomic_DNA"/>
</dbReference>
<name>A0ABV5IG86_9ACTN</name>
<sequence>MILVRDGFETRETWPFECLRCLRVWEEEFVVRHFADDHGNEVEIWLSSGVAVQPPWSGTCCPGCGAYHVTSFPSGYLARHPELRPEAELVPELVPVPEFGAAAASGPALEEPRTPLRGAPVAGRLLVAIGVPVALFVGYELYRNLVVVTHVHH</sequence>
<gene>
    <name evidence="1" type="ORF">ACFFV7_18025</name>
</gene>